<feature type="region of interest" description="Disordered" evidence="4">
    <location>
        <begin position="1620"/>
        <end position="1649"/>
    </location>
</feature>
<evidence type="ECO:0000259" key="5">
    <source>
        <dbReference type="PROSITE" id="PS50835"/>
    </source>
</evidence>
<dbReference type="SMART" id="SM00409">
    <property type="entry name" value="IG"/>
    <property type="match status" value="7"/>
</dbReference>
<dbReference type="GO" id="GO:0016020">
    <property type="term" value="C:membrane"/>
    <property type="evidence" value="ECO:0007669"/>
    <property type="project" value="UniProtKB-SubCell"/>
</dbReference>
<dbReference type="EMBL" id="UFQS01000020">
    <property type="protein sequence ID" value="SSW97509.1"/>
    <property type="molecule type" value="Genomic_DNA"/>
</dbReference>
<feature type="domain" description="Ig-like" evidence="5">
    <location>
        <begin position="371"/>
        <end position="469"/>
    </location>
</feature>
<evidence type="ECO:0000256" key="3">
    <source>
        <dbReference type="ARBA" id="ARBA00023157"/>
    </source>
</evidence>
<evidence type="ECO:0000256" key="1">
    <source>
        <dbReference type="ARBA" id="ARBA00004167"/>
    </source>
</evidence>
<reference evidence="7" key="2">
    <citation type="submission" date="2018-07" db="EMBL/GenBank/DDBJ databases">
        <authorList>
            <person name="Quirk P.G."/>
            <person name="Krulwich T.A."/>
        </authorList>
    </citation>
    <scope>NUCLEOTIDE SEQUENCE</scope>
</reference>
<dbReference type="SMART" id="SM00408">
    <property type="entry name" value="IGc2"/>
    <property type="match status" value="7"/>
</dbReference>
<feature type="compositionally biased region" description="Basic and acidic residues" evidence="4">
    <location>
        <begin position="1395"/>
        <end position="1414"/>
    </location>
</feature>
<dbReference type="Pfam" id="PF08205">
    <property type="entry name" value="C2-set_2"/>
    <property type="match status" value="2"/>
</dbReference>
<dbReference type="EMBL" id="UFQT01000020">
    <property type="protein sequence ID" value="SSX17895.1"/>
    <property type="molecule type" value="Genomic_DNA"/>
</dbReference>
<feature type="domain" description="Ig-like" evidence="5">
    <location>
        <begin position="591"/>
        <end position="681"/>
    </location>
</feature>
<sequence length="1777" mass="199311">MDYLLFIVKELQKSGRVRQNTHRWTRAQTDKLLEMVFAETEGDPNKYEKPTHQIFYKKILEKNNDELFGLTWTLLDNKMRNLRTQYLKAIEWLKNTGSGLQSEGKHKSISEYISKICPFYDKLHDIFAEKRSINTVNVVESSSIDSDALMQLLDSEGDSQQPYVIEDDPSFHLDGSYSETSVIVSGEQNDHLSQESCSIQQNDHLFQELANNYQQNTTSTSTTSVMSPIIPNFLSPSETEPQRSQKKRRVGQGGSLNTLVELQEKRLKLEELKMQSEIELHDILIKTRGQSVTLECPLDVKACGELHSEMIELQLLSIDHSPLGPSTRLHIKSLQVSDDDSYLCESTYLEPLESCDNTGAYNIKLNIYVPPSSIVMLDESGHLIRNGTKTKPLREGETLTKSCEAIGARPTPKIGWYKNGKRLQDTVTAEEIDGLYTVKSKFSLLLTRGEVQGQLECLVETPALESMVSNFLLLDMEIRPTSIDLSGVEHHVVKGTKVLLQCEVKGARPAANVTFYNNSQIVTDGNKGISISTIVEEKKDGTFETVSQMIFTATRFENGASIRCEADNIVMRDDGERPLHDTLVLEVMYPPVVNVRPNNITTNETESFLLFCEYDANPASLERVTWLKNGEILNTNQSRYEGGHPEQTALLVKNALRSDIGTYICELQNSIGSDASDNKINVDIQYVPTVEIDMEPDSPLIENNESNVTLYCNVLQGNPLALLKVRWFLDGQLLKELPECEDDVNDEDSLCEIDPSKMLLQNVGRDFHGNYSCEGFNAAGWGDVSNEAELLVHYEPGNASLAFYPPIPVKRKSVTFTCSVDDPGNPSATRYRWLRGNKPVMDVVTSQWTVDPVGLDSRTNFSCYAYNEGGDAPPAFIQKLHPYTGALFSAKNASLTCRVECVPTCSITWFKDGNGIEKSDTHYSIKETLLPADPSTGDFESVLSILYFNITAWQNEKLDIFKDNANYSCVSTHNSVGTGVRNPPENVTVWSSDTGKSEIMVEEGQMPQRILCSAKAYPEPSYIWIRNDEVIAKGNALIVNKPMQHADAGIYSCIAKNKHGNGTAEANINIRFKPNCTIARKEVDDDDGLVCSAIGNPSNIDFVWSLKPENETLDSSNVKQTSSLVAKVGSHYIVFIDRSTYSFTRPCDNNHDKLYAPGALTEPGEYENLPFHGLQTAPNKSACLTTTNSNNTNVVRVAPRQKFQVTNQSSLSSSSSHNISSSSQFPIQSFNYINYQSHLIPNTIIYDKNQSSKNPFLVKGGLNKCSDNKFNTLTKSSPTRKSPQFYSMRKCKRHHSYCSPKSNDKVGKLGITSENDNKPNLSFIDYEQPVYENLTDSIQIHEAKLPVNEASSTDSKSGIIRFNNNYNFHHSNVKVSGKNFKSNISDYNNHISPNKHKDQTIGSSKDRMSIHKSDSGISNSSYEYLPQPAPRINSRTDNSKRDIFENDISNMNAPIYMNLSQNNSFYTRPSNFLPKELFPSSSAILRKESTCSNKSLRRPIKLPLRKHHSFHFQSSQTVTGLVKQRRQQHQHQLQRFNSKEEVNISPISSAINLNIDNNDIINWDDGEIIFKPYDKNSAFKPIQPVNHQLNKYIPNSVDSDLISYTSESYNFDRNNREYLDKNNSISSGSDAKSSSTSSNSSNDRGKLPRICGTSLKRHLIDSNNMSTAESKRKDDLDTTLYHGISENIANSIPKPSRSQYATIKFPEPLSGIDLADDIIYADLNENENYGPINYKAASIYALVKKGKSGELKETTANKKQEFLRINEHSTSPLLNLN</sequence>
<keyword evidence="3" id="KW-1015">Disulfide bond</keyword>
<feature type="domain" description="Ig-like" evidence="5">
    <location>
        <begin position="984"/>
        <end position="1069"/>
    </location>
</feature>
<dbReference type="InterPro" id="IPR003599">
    <property type="entry name" value="Ig_sub"/>
</dbReference>
<evidence type="ECO:0000256" key="2">
    <source>
        <dbReference type="ARBA" id="ARBA00023136"/>
    </source>
</evidence>
<evidence type="ECO:0000256" key="4">
    <source>
        <dbReference type="SAM" id="MobiDB-lite"/>
    </source>
</evidence>
<feature type="domain" description="Ig-like" evidence="5">
    <location>
        <begin position="688"/>
        <end position="791"/>
    </location>
</feature>
<feature type="domain" description="Ig-like" evidence="5">
    <location>
        <begin position="874"/>
        <end position="975"/>
    </location>
</feature>
<dbReference type="InterPro" id="IPR013783">
    <property type="entry name" value="Ig-like_fold"/>
</dbReference>
<dbReference type="PROSITE" id="PS50835">
    <property type="entry name" value="IG_LIKE"/>
    <property type="match status" value="7"/>
</dbReference>
<dbReference type="InterPro" id="IPR003598">
    <property type="entry name" value="Ig_sub2"/>
</dbReference>
<dbReference type="Pfam" id="PF13927">
    <property type="entry name" value="Ig_3"/>
    <property type="match status" value="1"/>
</dbReference>
<dbReference type="Gene3D" id="2.60.40.10">
    <property type="entry name" value="Immunoglobulins"/>
    <property type="match status" value="7"/>
</dbReference>
<dbReference type="InterPro" id="IPR036179">
    <property type="entry name" value="Ig-like_dom_sf"/>
</dbReference>
<dbReference type="CDD" id="cd00096">
    <property type="entry name" value="Ig"/>
    <property type="match status" value="2"/>
</dbReference>
<keyword evidence="2" id="KW-0472">Membrane</keyword>
<dbReference type="PANTHER" id="PTHR23278">
    <property type="entry name" value="SIDESTEP PROTEIN"/>
    <property type="match status" value="1"/>
</dbReference>
<gene>
    <name evidence="6" type="primary">CSON005257</name>
</gene>
<feature type="region of interest" description="Disordered" evidence="4">
    <location>
        <begin position="1388"/>
        <end position="1437"/>
    </location>
</feature>
<feature type="domain" description="Ig-like" evidence="5">
    <location>
        <begin position="480"/>
        <end position="584"/>
    </location>
</feature>
<accession>A0A336JYH5</accession>
<proteinExistence type="predicted"/>
<name>A0A336JYH5_CULSO</name>
<dbReference type="PANTHER" id="PTHR23278:SF32">
    <property type="entry name" value="NEUROMUSCULIN, ISOFORM E"/>
    <property type="match status" value="1"/>
</dbReference>
<dbReference type="InterPro" id="IPR007110">
    <property type="entry name" value="Ig-like_dom"/>
</dbReference>
<comment type="subcellular location">
    <subcellularLocation>
        <location evidence="1">Membrane</location>
        <topology evidence="1">Single-pass membrane protein</topology>
    </subcellularLocation>
</comment>
<feature type="compositionally biased region" description="Low complexity" evidence="4">
    <location>
        <begin position="1622"/>
        <end position="1642"/>
    </location>
</feature>
<dbReference type="SUPFAM" id="SSF48726">
    <property type="entry name" value="Immunoglobulin"/>
    <property type="match status" value="6"/>
</dbReference>
<feature type="domain" description="Ig-like" evidence="5">
    <location>
        <begin position="796"/>
        <end position="867"/>
    </location>
</feature>
<reference evidence="6" key="1">
    <citation type="submission" date="2018-04" db="EMBL/GenBank/DDBJ databases">
        <authorList>
            <person name="Go L.Y."/>
            <person name="Mitchell J.A."/>
        </authorList>
    </citation>
    <scope>NUCLEOTIDE SEQUENCE</scope>
    <source>
        <tissue evidence="6">Whole organism</tissue>
    </source>
</reference>
<organism evidence="6">
    <name type="scientific">Culicoides sonorensis</name>
    <name type="common">Biting midge</name>
    <dbReference type="NCBI Taxonomy" id="179676"/>
    <lineage>
        <taxon>Eukaryota</taxon>
        <taxon>Metazoa</taxon>
        <taxon>Ecdysozoa</taxon>
        <taxon>Arthropoda</taxon>
        <taxon>Hexapoda</taxon>
        <taxon>Insecta</taxon>
        <taxon>Pterygota</taxon>
        <taxon>Neoptera</taxon>
        <taxon>Endopterygota</taxon>
        <taxon>Diptera</taxon>
        <taxon>Nematocera</taxon>
        <taxon>Chironomoidea</taxon>
        <taxon>Ceratopogonidae</taxon>
        <taxon>Ceratopogoninae</taxon>
        <taxon>Culicoides</taxon>
        <taxon>Monoculicoides</taxon>
    </lineage>
</organism>
<evidence type="ECO:0000313" key="7">
    <source>
        <dbReference type="EMBL" id="SSX17895.1"/>
    </source>
</evidence>
<dbReference type="VEuPathDB" id="VectorBase:CSON005257"/>
<dbReference type="InterPro" id="IPR013162">
    <property type="entry name" value="CD80_C2-set"/>
</dbReference>
<protein>
    <submittedName>
        <fullName evidence="6">CSON005257 protein</fullName>
    </submittedName>
</protein>
<evidence type="ECO:0000313" key="6">
    <source>
        <dbReference type="EMBL" id="SSW97509.1"/>
    </source>
</evidence>